<sequence>MTTIELLRKAFIRTINKSKSPSQTIVDTNMYLKAQALLRMAKKLKEAHYYHEGEMTISRSAIKKVTEIKQPQRTPAKP</sequence>
<proteinExistence type="predicted"/>
<organism evidence="1">
    <name type="scientific">marine sediment metagenome</name>
    <dbReference type="NCBI Taxonomy" id="412755"/>
    <lineage>
        <taxon>unclassified sequences</taxon>
        <taxon>metagenomes</taxon>
        <taxon>ecological metagenomes</taxon>
    </lineage>
</organism>
<comment type="caution">
    <text evidence="1">The sequence shown here is derived from an EMBL/GenBank/DDBJ whole genome shotgun (WGS) entry which is preliminary data.</text>
</comment>
<reference evidence="1" key="1">
    <citation type="journal article" date="2015" name="Nature">
        <title>Complex archaea that bridge the gap between prokaryotes and eukaryotes.</title>
        <authorList>
            <person name="Spang A."/>
            <person name="Saw J.H."/>
            <person name="Jorgensen S.L."/>
            <person name="Zaremba-Niedzwiedzka K."/>
            <person name="Martijn J."/>
            <person name="Lind A.E."/>
            <person name="van Eijk R."/>
            <person name="Schleper C."/>
            <person name="Guy L."/>
            <person name="Ettema T.J."/>
        </authorList>
    </citation>
    <scope>NUCLEOTIDE SEQUENCE</scope>
</reference>
<name>A0A0F9H208_9ZZZZ</name>
<gene>
    <name evidence="1" type="ORF">LCGC14_1838800</name>
</gene>
<evidence type="ECO:0000313" key="1">
    <source>
        <dbReference type="EMBL" id="KKL97006.1"/>
    </source>
</evidence>
<dbReference type="AlphaFoldDB" id="A0A0F9H208"/>
<protein>
    <submittedName>
        <fullName evidence="1">Uncharacterized protein</fullName>
    </submittedName>
</protein>
<dbReference type="EMBL" id="LAZR01018277">
    <property type="protein sequence ID" value="KKL97006.1"/>
    <property type="molecule type" value="Genomic_DNA"/>
</dbReference>
<accession>A0A0F9H208</accession>